<dbReference type="EMBL" id="QSTG01000107">
    <property type="protein sequence ID" value="RGM35224.1"/>
    <property type="molecule type" value="Genomic_DNA"/>
</dbReference>
<feature type="non-terminal residue" evidence="2">
    <location>
        <position position="77"/>
    </location>
</feature>
<evidence type="ECO:0000313" key="3">
    <source>
        <dbReference type="Proteomes" id="UP000261003"/>
    </source>
</evidence>
<accession>A0A3E4VZ32</accession>
<gene>
    <name evidence="2" type="ORF">DXC16_24630</name>
</gene>
<dbReference type="Proteomes" id="UP000261003">
    <property type="component" value="Unassembled WGS sequence"/>
</dbReference>
<organism evidence="2 3">
    <name type="scientific">Phocaeicola vulgatus</name>
    <name type="common">Bacteroides vulgatus</name>
    <dbReference type="NCBI Taxonomy" id="821"/>
    <lineage>
        <taxon>Bacteria</taxon>
        <taxon>Pseudomonadati</taxon>
        <taxon>Bacteroidota</taxon>
        <taxon>Bacteroidia</taxon>
        <taxon>Bacteroidales</taxon>
        <taxon>Bacteroidaceae</taxon>
        <taxon>Phocaeicola</taxon>
    </lineage>
</organism>
<protein>
    <recommendedName>
        <fullName evidence="4">TonB-dependent receptor</fullName>
    </recommendedName>
</protein>
<reference evidence="2 3" key="1">
    <citation type="submission" date="2018-08" db="EMBL/GenBank/DDBJ databases">
        <title>A genome reference for cultivated species of the human gut microbiota.</title>
        <authorList>
            <person name="Zou Y."/>
            <person name="Xue W."/>
            <person name="Luo G."/>
        </authorList>
    </citation>
    <scope>NUCLEOTIDE SEQUENCE [LARGE SCALE GENOMIC DNA]</scope>
    <source>
        <strain evidence="2 3">OM08-13BH</strain>
    </source>
</reference>
<evidence type="ECO:0008006" key="4">
    <source>
        <dbReference type="Google" id="ProtNLM"/>
    </source>
</evidence>
<feature type="signal peptide" evidence="1">
    <location>
        <begin position="1"/>
        <end position="34"/>
    </location>
</feature>
<comment type="caution">
    <text evidence="2">The sequence shown here is derived from an EMBL/GenBank/DDBJ whole genome shotgun (WGS) entry which is preliminary data.</text>
</comment>
<evidence type="ECO:0000313" key="2">
    <source>
        <dbReference type="EMBL" id="RGM35224.1"/>
    </source>
</evidence>
<name>A0A3E4VZ32_PHOVU</name>
<evidence type="ECO:0000256" key="1">
    <source>
        <dbReference type="SAM" id="SignalP"/>
    </source>
</evidence>
<keyword evidence="1" id="KW-0732">Signal</keyword>
<proteinExistence type="predicted"/>
<dbReference type="RefSeq" id="WP_147336934.1">
    <property type="nucleotide sequence ID" value="NZ_QSTG01000107.1"/>
</dbReference>
<dbReference type="AlphaFoldDB" id="A0A3E4VZ32"/>
<feature type="chain" id="PRO_5017744322" description="TonB-dependent receptor" evidence="1">
    <location>
        <begin position="35"/>
        <end position="77"/>
    </location>
</feature>
<sequence>MKTHENRALFSKALLKATTCLFLTAGAGVSSVWATPETTESMRTEMVQQQTVTVSGVVKDRKGEPIIGANIMEKGTT</sequence>